<evidence type="ECO:0000259" key="25">
    <source>
        <dbReference type="PROSITE" id="PS50885"/>
    </source>
</evidence>
<dbReference type="RefSeq" id="WP_187220910.1">
    <property type="nucleotide sequence ID" value="NZ_JABVED010000007.1"/>
</dbReference>
<dbReference type="EC" id="2.7.13.3" evidence="5"/>
<evidence type="ECO:0000256" key="5">
    <source>
        <dbReference type="ARBA" id="ARBA00012438"/>
    </source>
</evidence>
<gene>
    <name evidence="26" type="ORF">GPZ80_14765</name>
</gene>
<dbReference type="Pfam" id="PF18092">
    <property type="entry name" value="DraK_HK_N"/>
    <property type="match status" value="1"/>
</dbReference>
<evidence type="ECO:0000256" key="9">
    <source>
        <dbReference type="ARBA" id="ARBA00022692"/>
    </source>
</evidence>
<evidence type="ECO:0000313" key="27">
    <source>
        <dbReference type="Proteomes" id="UP000734823"/>
    </source>
</evidence>
<keyword evidence="8" id="KW-0808">Transferase</keyword>
<comment type="caution">
    <text evidence="26">The sequence shown here is derived from an EMBL/GenBank/DDBJ whole genome shotgun (WGS) entry which is preliminary data.</text>
</comment>
<evidence type="ECO:0000256" key="21">
    <source>
        <dbReference type="ARBA" id="ARBA00040454"/>
    </source>
</evidence>
<dbReference type="InterPro" id="IPR003660">
    <property type="entry name" value="HAMP_dom"/>
</dbReference>
<dbReference type="PANTHER" id="PTHR44936:SF9">
    <property type="entry name" value="SENSOR PROTEIN CREC"/>
    <property type="match status" value="1"/>
</dbReference>
<keyword evidence="12" id="KW-0378">Hydrolase</keyword>
<evidence type="ECO:0000256" key="15">
    <source>
        <dbReference type="ARBA" id="ARBA00022912"/>
    </source>
</evidence>
<dbReference type="InterPro" id="IPR003661">
    <property type="entry name" value="HisK_dim/P_dom"/>
</dbReference>
<proteinExistence type="predicted"/>
<evidence type="ECO:0000256" key="20">
    <source>
        <dbReference type="ARBA" id="ARBA00023211"/>
    </source>
</evidence>
<evidence type="ECO:0000256" key="23">
    <source>
        <dbReference type="SAM" id="Phobius"/>
    </source>
</evidence>
<evidence type="ECO:0000256" key="11">
    <source>
        <dbReference type="ARBA" id="ARBA00022777"/>
    </source>
</evidence>
<comment type="catalytic activity">
    <reaction evidence="1">
        <text>ATP + protein L-histidine = ADP + protein N-phospho-L-histidine.</text>
        <dbReference type="EC" id="2.7.13.3"/>
    </reaction>
</comment>
<dbReference type="Pfam" id="PF02518">
    <property type="entry name" value="HATPase_c"/>
    <property type="match status" value="1"/>
</dbReference>
<dbReference type="SMART" id="SM00388">
    <property type="entry name" value="HisKA"/>
    <property type="match status" value="1"/>
</dbReference>
<dbReference type="PRINTS" id="PR00344">
    <property type="entry name" value="BCTRLSENSOR"/>
</dbReference>
<keyword evidence="15" id="KW-0904">Protein phosphatase</keyword>
<dbReference type="EMBL" id="JABVED010000007">
    <property type="protein sequence ID" value="MBC6448433.1"/>
    <property type="molecule type" value="Genomic_DNA"/>
</dbReference>
<evidence type="ECO:0000256" key="12">
    <source>
        <dbReference type="ARBA" id="ARBA00022801"/>
    </source>
</evidence>
<evidence type="ECO:0000256" key="16">
    <source>
        <dbReference type="ARBA" id="ARBA00022989"/>
    </source>
</evidence>
<protein>
    <recommendedName>
        <fullName evidence="21">Signal transduction histidine-protein kinase/phosphatase MprB</fullName>
        <ecNumber evidence="5">2.7.13.3</ecNumber>
    </recommendedName>
    <alternativeName>
        <fullName evidence="22">Mycobacterial persistence regulator B</fullName>
    </alternativeName>
</protein>
<evidence type="ECO:0000256" key="8">
    <source>
        <dbReference type="ARBA" id="ARBA00022679"/>
    </source>
</evidence>
<keyword evidence="10" id="KW-0547">Nucleotide-binding</keyword>
<keyword evidence="11 26" id="KW-0418">Kinase</keyword>
<dbReference type="InterPro" id="IPR040868">
    <property type="entry name" value="DraK_HK_N"/>
</dbReference>
<evidence type="ECO:0000256" key="6">
    <source>
        <dbReference type="ARBA" id="ARBA00022475"/>
    </source>
</evidence>
<keyword evidence="9 23" id="KW-0812">Transmembrane</keyword>
<keyword evidence="16 23" id="KW-1133">Transmembrane helix</keyword>
<keyword evidence="14" id="KW-0460">Magnesium</keyword>
<evidence type="ECO:0000256" key="14">
    <source>
        <dbReference type="ARBA" id="ARBA00022842"/>
    </source>
</evidence>
<keyword evidence="18" id="KW-0346">Stress response</keyword>
<evidence type="ECO:0000259" key="24">
    <source>
        <dbReference type="PROSITE" id="PS50109"/>
    </source>
</evidence>
<dbReference type="SUPFAM" id="SSF47384">
    <property type="entry name" value="Homodimeric domain of signal transducing histidine kinase"/>
    <property type="match status" value="1"/>
</dbReference>
<feature type="domain" description="HAMP" evidence="25">
    <location>
        <begin position="149"/>
        <end position="201"/>
    </location>
</feature>
<evidence type="ECO:0000256" key="19">
    <source>
        <dbReference type="ARBA" id="ARBA00023026"/>
    </source>
</evidence>
<dbReference type="Gene3D" id="1.10.287.130">
    <property type="match status" value="1"/>
</dbReference>
<sequence>MRRRILRAILIAVLVTAFVLGIPLGYTALQVVESLTREDLVARGQQIAATLDDEIAHGRGVDLTTVQLAVPPNGRLTVVLPGEGEWTLGPMLPPDTVSEVVPIVGQGQVRLSVDASPMRTRQTQVAILVALVVALTVGIGTVVATATARRLARPLRHVAQRATRLGAGDFRLDPTRYDLQELDLVAEALDTSATALALLVQRERDLVSDVSHQLRSRLTALQLRLEALAAAPDAETAAEAGAALEQAERLAGVLDELLAAAREARAVDAEPIDLSTELAAIADEWRGPLRSQGRSLRLRLPGGLLAKATPARLREAIGVLLDNALRHGGGTVTLSARNGDLTRADTVVVEVTDAGAGVPQELAPHIFDRGVSGAGSTGLGLALARALVDSDGGRLELSTARPATFTVFLPVPKAGDVRGVRWSTDGAPR</sequence>
<evidence type="ECO:0000256" key="4">
    <source>
        <dbReference type="ARBA" id="ARBA00004651"/>
    </source>
</evidence>
<dbReference type="PROSITE" id="PS50109">
    <property type="entry name" value="HIS_KIN"/>
    <property type="match status" value="1"/>
</dbReference>
<dbReference type="InterPro" id="IPR050980">
    <property type="entry name" value="2C_sensor_his_kinase"/>
</dbReference>
<comment type="subcellular location">
    <subcellularLocation>
        <location evidence="4">Cell membrane</location>
        <topology evidence="4">Multi-pass membrane protein</topology>
    </subcellularLocation>
</comment>
<feature type="transmembrane region" description="Helical" evidence="23">
    <location>
        <begin position="125"/>
        <end position="146"/>
    </location>
</feature>
<keyword evidence="19" id="KW-0843">Virulence</keyword>
<dbReference type="PANTHER" id="PTHR44936">
    <property type="entry name" value="SENSOR PROTEIN CREC"/>
    <property type="match status" value="1"/>
</dbReference>
<organism evidence="26 27">
    <name type="scientific">Actinokineospora xionganensis</name>
    <dbReference type="NCBI Taxonomy" id="2684470"/>
    <lineage>
        <taxon>Bacteria</taxon>
        <taxon>Bacillati</taxon>
        <taxon>Actinomycetota</taxon>
        <taxon>Actinomycetes</taxon>
        <taxon>Pseudonocardiales</taxon>
        <taxon>Pseudonocardiaceae</taxon>
        <taxon>Actinokineospora</taxon>
    </lineage>
</organism>
<evidence type="ECO:0000256" key="1">
    <source>
        <dbReference type="ARBA" id="ARBA00000085"/>
    </source>
</evidence>
<dbReference type="Gene3D" id="6.10.340.10">
    <property type="match status" value="1"/>
</dbReference>
<reference evidence="26 27" key="1">
    <citation type="submission" date="2020-06" db="EMBL/GenBank/DDBJ databases">
        <title>Actinokineospora xiongansis sp. nov., isolated from soil of Baiyangdian.</title>
        <authorList>
            <person name="Zhang X."/>
        </authorList>
    </citation>
    <scope>NUCLEOTIDE SEQUENCE [LARGE SCALE GENOMIC DNA]</scope>
    <source>
        <strain evidence="26 27">HBU206404</strain>
    </source>
</reference>
<evidence type="ECO:0000256" key="2">
    <source>
        <dbReference type="ARBA" id="ARBA00001936"/>
    </source>
</evidence>
<evidence type="ECO:0000313" key="26">
    <source>
        <dbReference type="EMBL" id="MBC6448433.1"/>
    </source>
</evidence>
<evidence type="ECO:0000256" key="22">
    <source>
        <dbReference type="ARBA" id="ARBA00041776"/>
    </source>
</evidence>
<comment type="cofactor">
    <cofactor evidence="3">
        <name>Mg(2+)</name>
        <dbReference type="ChEBI" id="CHEBI:18420"/>
    </cofactor>
</comment>
<evidence type="ECO:0000256" key="7">
    <source>
        <dbReference type="ARBA" id="ARBA00022553"/>
    </source>
</evidence>
<evidence type="ECO:0000256" key="10">
    <source>
        <dbReference type="ARBA" id="ARBA00022741"/>
    </source>
</evidence>
<dbReference type="Pfam" id="PF00672">
    <property type="entry name" value="HAMP"/>
    <property type="match status" value="1"/>
</dbReference>
<dbReference type="GO" id="GO:0016301">
    <property type="term" value="F:kinase activity"/>
    <property type="evidence" value="ECO:0007669"/>
    <property type="project" value="UniProtKB-KW"/>
</dbReference>
<dbReference type="SMART" id="SM00387">
    <property type="entry name" value="HATPase_c"/>
    <property type="match status" value="1"/>
</dbReference>
<dbReference type="InterPro" id="IPR005467">
    <property type="entry name" value="His_kinase_dom"/>
</dbReference>
<keyword evidence="20" id="KW-0464">Manganese</keyword>
<dbReference type="SUPFAM" id="SSF55874">
    <property type="entry name" value="ATPase domain of HSP90 chaperone/DNA topoisomerase II/histidine kinase"/>
    <property type="match status" value="1"/>
</dbReference>
<keyword evidence="7" id="KW-0597">Phosphoprotein</keyword>
<dbReference type="PROSITE" id="PS50885">
    <property type="entry name" value="HAMP"/>
    <property type="match status" value="1"/>
</dbReference>
<keyword evidence="23" id="KW-0472">Membrane</keyword>
<evidence type="ECO:0000256" key="17">
    <source>
        <dbReference type="ARBA" id="ARBA00023012"/>
    </source>
</evidence>
<dbReference type="Gene3D" id="3.30.565.10">
    <property type="entry name" value="Histidine kinase-like ATPase, C-terminal domain"/>
    <property type="match status" value="1"/>
</dbReference>
<evidence type="ECO:0000256" key="13">
    <source>
        <dbReference type="ARBA" id="ARBA00022840"/>
    </source>
</evidence>
<evidence type="ECO:0000256" key="18">
    <source>
        <dbReference type="ARBA" id="ARBA00023016"/>
    </source>
</evidence>
<dbReference type="InterPro" id="IPR003594">
    <property type="entry name" value="HATPase_dom"/>
</dbReference>
<dbReference type="InterPro" id="IPR036890">
    <property type="entry name" value="HATPase_C_sf"/>
</dbReference>
<keyword evidence="13" id="KW-0067">ATP-binding</keyword>
<feature type="domain" description="Histidine kinase" evidence="24">
    <location>
        <begin position="209"/>
        <end position="413"/>
    </location>
</feature>
<comment type="cofactor">
    <cofactor evidence="2">
        <name>Mn(2+)</name>
        <dbReference type="ChEBI" id="CHEBI:29035"/>
    </cofactor>
</comment>
<keyword evidence="6" id="KW-1003">Cell membrane</keyword>
<keyword evidence="27" id="KW-1185">Reference proteome</keyword>
<dbReference type="InterPro" id="IPR004358">
    <property type="entry name" value="Sig_transdc_His_kin-like_C"/>
</dbReference>
<keyword evidence="17" id="KW-0902">Two-component regulatory system</keyword>
<dbReference type="SMART" id="SM00304">
    <property type="entry name" value="HAMP"/>
    <property type="match status" value="1"/>
</dbReference>
<name>A0ABR7L7E2_9PSEU</name>
<evidence type="ECO:0000256" key="3">
    <source>
        <dbReference type="ARBA" id="ARBA00001946"/>
    </source>
</evidence>
<accession>A0ABR7L7E2</accession>
<dbReference type="Proteomes" id="UP000734823">
    <property type="component" value="Unassembled WGS sequence"/>
</dbReference>
<dbReference type="InterPro" id="IPR036097">
    <property type="entry name" value="HisK_dim/P_sf"/>
</dbReference>